<dbReference type="SUPFAM" id="SSF52540">
    <property type="entry name" value="P-loop containing nucleoside triphosphate hydrolases"/>
    <property type="match status" value="1"/>
</dbReference>
<dbReference type="InterPro" id="IPR038718">
    <property type="entry name" value="SNF2-like_sf"/>
</dbReference>
<name>A0A212LC08_9BACT</name>
<organism evidence="2">
    <name type="scientific">uncultured Desulfovibrio sp</name>
    <dbReference type="NCBI Taxonomy" id="167968"/>
    <lineage>
        <taxon>Bacteria</taxon>
        <taxon>Pseudomonadati</taxon>
        <taxon>Thermodesulfobacteriota</taxon>
        <taxon>Desulfovibrionia</taxon>
        <taxon>Desulfovibrionales</taxon>
        <taxon>Desulfovibrionaceae</taxon>
        <taxon>Desulfovibrio</taxon>
        <taxon>environmental samples</taxon>
    </lineage>
</organism>
<evidence type="ECO:0000313" key="2">
    <source>
        <dbReference type="EMBL" id="SCM75040.1"/>
    </source>
</evidence>
<evidence type="ECO:0008006" key="3">
    <source>
        <dbReference type="Google" id="ProtNLM"/>
    </source>
</evidence>
<gene>
    <name evidence="1" type="ORF">KL86DES1_22223</name>
    <name evidence="2" type="ORF">KL86DES1_22309</name>
</gene>
<accession>A0A212LC08</accession>
<sequence length="86" mass="9567">MAATGWYLRVFGHPELPAAQFALRSSYLKGVILCDEGSLGKTYEALLAVTQLWYEGKNNILLVKPTPLLEPHRLPAPRPNKPHATE</sequence>
<dbReference type="Gene3D" id="3.40.50.10810">
    <property type="entry name" value="Tandem AAA-ATPase domain"/>
    <property type="match status" value="1"/>
</dbReference>
<evidence type="ECO:0000313" key="1">
    <source>
        <dbReference type="EMBL" id="SCM74897.1"/>
    </source>
</evidence>
<dbReference type="EMBL" id="FMJC01000002">
    <property type="protein sequence ID" value="SCM75040.1"/>
    <property type="molecule type" value="Genomic_DNA"/>
</dbReference>
<dbReference type="EMBL" id="FMJC01000002">
    <property type="protein sequence ID" value="SCM74897.1"/>
    <property type="molecule type" value="Genomic_DNA"/>
</dbReference>
<reference evidence="2" key="1">
    <citation type="submission" date="2016-08" db="EMBL/GenBank/DDBJ databases">
        <authorList>
            <person name="Seilhamer J.J."/>
        </authorList>
    </citation>
    <scope>NUCLEOTIDE SEQUENCE</scope>
    <source>
        <strain evidence="2">86-1</strain>
    </source>
</reference>
<dbReference type="InterPro" id="IPR027417">
    <property type="entry name" value="P-loop_NTPase"/>
</dbReference>
<dbReference type="RefSeq" id="WP_179981377.1">
    <property type="nucleotide sequence ID" value="NZ_LT608333.1"/>
</dbReference>
<protein>
    <recommendedName>
        <fullName evidence="3">SNF2 N-terminal domain-containing protein</fullName>
    </recommendedName>
</protein>
<dbReference type="AlphaFoldDB" id="A0A212LC08"/>
<proteinExistence type="predicted"/>